<dbReference type="Proteomes" id="UP000004440">
    <property type="component" value="Unassembled WGS sequence"/>
</dbReference>
<name>F9CXU1_9ARCH</name>
<proteinExistence type="predicted"/>
<keyword evidence="2" id="KW-1185">Reference proteome</keyword>
<dbReference type="EMBL" id="AFPU01000001">
    <property type="protein sequence ID" value="EGP94057.1"/>
    <property type="molecule type" value="Genomic_DNA"/>
</dbReference>
<dbReference type="STRING" id="1001994.MY1_1299"/>
<evidence type="ECO:0000313" key="2">
    <source>
        <dbReference type="Proteomes" id="UP000004440"/>
    </source>
</evidence>
<sequence length="37" mass="4371">MNIFMQFEYLHTMINLFDQDSVYCDGRFNSDKCGEGT</sequence>
<accession>F9CXU1</accession>
<organism evidence="1 2">
    <name type="scientific">Nitrosarchaeum koreense MY1</name>
    <dbReference type="NCBI Taxonomy" id="1001994"/>
    <lineage>
        <taxon>Archaea</taxon>
        <taxon>Nitrososphaerota</taxon>
        <taxon>Nitrososphaeria</taxon>
        <taxon>Nitrosopumilales</taxon>
        <taxon>Nitrosopumilaceae</taxon>
        <taxon>Nitrosarchaeum</taxon>
    </lineage>
</organism>
<evidence type="ECO:0000313" key="1">
    <source>
        <dbReference type="EMBL" id="EGP94057.1"/>
    </source>
</evidence>
<gene>
    <name evidence="1" type="ORF">MY1_1299</name>
</gene>
<protein>
    <submittedName>
        <fullName evidence="1">Uncharacterized protein</fullName>
    </submittedName>
</protein>
<reference evidence="1 2" key="1">
    <citation type="journal article" date="2011" name="J. Bacteriol.">
        <title>Genome Sequence of an Ammonia-Oxidizing Soil Archaeon, "Candidatus Nitrosoarchaeum koreensis" MY1.</title>
        <authorList>
            <person name="Kim B.K."/>
            <person name="Jung M.Y."/>
            <person name="Yu D.S."/>
            <person name="Park S.J."/>
            <person name="Oh T.K."/>
            <person name="Rhee S.K."/>
            <person name="Kim J.F."/>
        </authorList>
    </citation>
    <scope>NUCLEOTIDE SEQUENCE [LARGE SCALE GENOMIC DNA]</scope>
    <source>
        <strain evidence="1 2">MY1</strain>
    </source>
</reference>
<comment type="caution">
    <text evidence="1">The sequence shown here is derived from an EMBL/GenBank/DDBJ whole genome shotgun (WGS) entry which is preliminary data.</text>
</comment>
<dbReference type="AlphaFoldDB" id="F9CXU1"/>